<reference evidence="1 2" key="1">
    <citation type="journal article" date="2013" name="Genome Announc.">
        <title>Genome Sequence of Mycoplasma parvum (Formerly Eperythrozoon parvum), a Diminutive Hemoplasma of the Pig.</title>
        <authorList>
            <person name="do Nascimento N.C."/>
            <person name="Dos Santos A.P."/>
            <person name="Chu Y."/>
            <person name="Guimaraes A.M."/>
            <person name="Pagliaro A."/>
            <person name="Messick J.B."/>
        </authorList>
    </citation>
    <scope>NUCLEOTIDE SEQUENCE [LARGE SCALE GENOMIC DNA]</scope>
    <source>
        <strain evidence="1 2">Indiana</strain>
    </source>
</reference>
<proteinExistence type="predicted"/>
<dbReference type="STRING" id="1403316.PRV_00820"/>
<dbReference type="EMBL" id="CP006771">
    <property type="protein sequence ID" value="AGX88929.1"/>
    <property type="molecule type" value="Genomic_DNA"/>
</dbReference>
<evidence type="ECO:0000313" key="1">
    <source>
        <dbReference type="EMBL" id="AGX88929.1"/>
    </source>
</evidence>
<evidence type="ECO:0000313" key="2">
    <source>
        <dbReference type="Proteomes" id="UP000017119"/>
    </source>
</evidence>
<protein>
    <submittedName>
        <fullName evidence="1">Uncharacterized protein</fullName>
    </submittedName>
</protein>
<dbReference type="HOGENOM" id="CLU_2991917_0_0_14"/>
<sequence length="57" mass="6342">MGISNISKFFFGVGAIWAIPTTTAIVKGDKTKSQRLEKLGIWGNRDVSELNNLFRTN</sequence>
<gene>
    <name evidence="1" type="ORF">PRV_00820</name>
</gene>
<dbReference type="RefSeq" id="WP_022769150.1">
    <property type="nucleotide sequence ID" value="NC_022575.1"/>
</dbReference>
<accession>U5NFK2</accession>
<dbReference type="PATRIC" id="fig|1403316.3.peg.139"/>
<name>U5NFK2_9MOLU</name>
<organism evidence="1 2">
    <name type="scientific">Mycoplasma parvum str. Indiana</name>
    <dbReference type="NCBI Taxonomy" id="1403316"/>
    <lineage>
        <taxon>Bacteria</taxon>
        <taxon>Bacillati</taxon>
        <taxon>Mycoplasmatota</taxon>
        <taxon>Mollicutes</taxon>
        <taxon>Mycoplasmataceae</taxon>
        <taxon>Mycoplasma</taxon>
    </lineage>
</organism>
<dbReference type="Proteomes" id="UP000017119">
    <property type="component" value="Chromosome"/>
</dbReference>
<dbReference type="KEGG" id="mpv:PRV_00820"/>
<keyword evidence="2" id="KW-1185">Reference proteome</keyword>
<dbReference type="AlphaFoldDB" id="U5NFK2"/>